<feature type="compositionally biased region" description="Acidic residues" evidence="1">
    <location>
        <begin position="735"/>
        <end position="755"/>
    </location>
</feature>
<feature type="region of interest" description="Disordered" evidence="1">
    <location>
        <begin position="471"/>
        <end position="494"/>
    </location>
</feature>
<organism evidence="2 3">
    <name type="scientific">Ephemerocybe angulata</name>
    <dbReference type="NCBI Taxonomy" id="980116"/>
    <lineage>
        <taxon>Eukaryota</taxon>
        <taxon>Fungi</taxon>
        <taxon>Dikarya</taxon>
        <taxon>Basidiomycota</taxon>
        <taxon>Agaricomycotina</taxon>
        <taxon>Agaricomycetes</taxon>
        <taxon>Agaricomycetidae</taxon>
        <taxon>Agaricales</taxon>
        <taxon>Agaricineae</taxon>
        <taxon>Psathyrellaceae</taxon>
        <taxon>Ephemerocybe</taxon>
    </lineage>
</organism>
<evidence type="ECO:0000256" key="1">
    <source>
        <dbReference type="SAM" id="MobiDB-lite"/>
    </source>
</evidence>
<sequence length="769" mass="87184">MRGKTAGVPAALLSQGLVPTAPYTPSAVFTVRTLELYRSVHLRSPSLALQPFVKGVCDMQGVPFRRAYSDKFNNAYDLYLRILSEVEDRVLLELGRSERIWRLKNACPACTYVLDGEDPLRFGMLVTMDGGNSLKRLARRDIGQEVRGDGMPELGPMRGVEDSRTVSQRYYLSREEVNKWEAPSDATAPGEDDDDAGNPCASRWHNMSSQATAKMWGIFDETGIFLCLCRHGFVLTVCDMVQSGELSKYPLATVNTLLEAFGSRIGCGYDIGCKFSSTIANSALASKAKALEFTSLVGAFHGHAHNRLCQLSNLATYVTGLGLEDLEGCERMFSKSNNLAASLRHTSRFHRTQKIDQYFHHMDSYETMANLSKFIVDNYNQALEIISGQDDLARMMREHGVQNVEVFSQWLEEERKYLTGLTAEPVKETLQMDYYQALVDWNARKYVVLFTGLRRALISRARAEVEEARGAFIQHNPNEQPSTGGKRKRSPETQMRHANELHDKALRSVMDLEVKLDIKKRWEAGSKDWVAAAELVSQRRYQRCLDQLESLIVSRMFELTKMNMSKTGYKLRRHISKSLQTRSQAIRTALERYNNAAAAMKPARPSLSWDQVVEYAFLADFDLLRVSREDIRSRQWAQPIPRAMMHQYFKIQRAREEIHRLDIEIRRVVTYIQDERAFLERAVRFKKLKDAVLKVAAALIPGVPVDKTLRCTPTEGEVQRPDAPVILEAAAPRGEDEDEEAEARAEEEEEDEEEVAESHTIDEALASQG</sequence>
<name>A0A8H6LUW0_9AGAR</name>
<dbReference type="PANTHER" id="PTHR33096">
    <property type="entry name" value="CXC2 DOMAIN-CONTAINING PROTEIN"/>
    <property type="match status" value="1"/>
</dbReference>
<gene>
    <name evidence="2" type="ORF">DFP72DRAFT_994703</name>
</gene>
<evidence type="ECO:0000313" key="2">
    <source>
        <dbReference type="EMBL" id="KAF6742011.1"/>
    </source>
</evidence>
<accession>A0A8H6LUW0</accession>
<dbReference type="AlphaFoldDB" id="A0A8H6LUW0"/>
<dbReference type="Pfam" id="PF18758">
    <property type="entry name" value="KDZ"/>
    <property type="match status" value="1"/>
</dbReference>
<dbReference type="PANTHER" id="PTHR33096:SF1">
    <property type="entry name" value="CXC1-LIKE CYSTEINE CLUSTER ASSOCIATED WITH KDZ TRANSPOSASES DOMAIN-CONTAINING PROTEIN"/>
    <property type="match status" value="1"/>
</dbReference>
<dbReference type="OrthoDB" id="3246730at2759"/>
<feature type="region of interest" description="Disordered" evidence="1">
    <location>
        <begin position="181"/>
        <end position="201"/>
    </location>
</feature>
<dbReference type="InterPro" id="IPR040521">
    <property type="entry name" value="KDZ"/>
</dbReference>
<proteinExistence type="predicted"/>
<dbReference type="EMBL" id="JACGCI010000208">
    <property type="protein sequence ID" value="KAF6742011.1"/>
    <property type="molecule type" value="Genomic_DNA"/>
</dbReference>
<comment type="caution">
    <text evidence="2">The sequence shown here is derived from an EMBL/GenBank/DDBJ whole genome shotgun (WGS) entry which is preliminary data.</text>
</comment>
<feature type="region of interest" description="Disordered" evidence="1">
    <location>
        <begin position="714"/>
        <end position="769"/>
    </location>
</feature>
<evidence type="ECO:0008006" key="4">
    <source>
        <dbReference type="Google" id="ProtNLM"/>
    </source>
</evidence>
<evidence type="ECO:0000313" key="3">
    <source>
        <dbReference type="Proteomes" id="UP000521943"/>
    </source>
</evidence>
<keyword evidence="3" id="KW-1185">Reference proteome</keyword>
<dbReference type="Proteomes" id="UP000521943">
    <property type="component" value="Unassembled WGS sequence"/>
</dbReference>
<reference evidence="2 3" key="1">
    <citation type="submission" date="2020-07" db="EMBL/GenBank/DDBJ databases">
        <title>Comparative genomics of pyrophilous fungi reveals a link between fire events and developmental genes.</title>
        <authorList>
            <consortium name="DOE Joint Genome Institute"/>
            <person name="Steindorff A.S."/>
            <person name="Carver A."/>
            <person name="Calhoun S."/>
            <person name="Stillman K."/>
            <person name="Liu H."/>
            <person name="Lipzen A."/>
            <person name="Pangilinan J."/>
            <person name="Labutti K."/>
            <person name="Bruns T.D."/>
            <person name="Grigoriev I.V."/>
        </authorList>
    </citation>
    <scope>NUCLEOTIDE SEQUENCE [LARGE SCALE GENOMIC DNA]</scope>
    <source>
        <strain evidence="2 3">CBS 144469</strain>
    </source>
</reference>
<protein>
    <recommendedName>
        <fullName evidence="4">CxC2-like cysteine cluster KDZ transposase-associated domain-containing protein</fullName>
    </recommendedName>
</protein>